<sequence>MQSFVLHAFGAATLVCATIHVDFTLNCLSCDFSLEKLCPGRFVLNFCLKPFQRLFLKSAESPGKTVELESAERRGKWLANFEARVEELEEEDVPYEGALTMEIDTIAQRLSPETVNVGTDYALTFDHTHYIRDGFEAYVEWTPDDSDSWSEGDVLDLTYGEELHGIPGVEFRTFHDDLTTYGEHVFDQAREGHLEATFDAAEELDLTLGLDVDYLFDNERDALLDDDGKAAHLGLEGSIEMFDYGVNVVDYEAGDGAQVTADDDVVFEDDGLESDNDDEWEFLAYEASFEVEDVVENLDLRGAYYAYDEEVVEAGTELYDETYDAFEVGASYDLEDTRYAFHLDYANIEAGSWAYSDTTPTDHRHDYTGTVPMLQQADPDAIGSDGAQTVQFQVDVDDVIGFDHYFLVEYWDTDAEVWQGDDPALSDQEDYYIEHGMERSLSEDTELGFYTWYYMYDEDVLDEDGGYDGTIVGDEFDGDEDSRLETEVWLEHELYSW</sequence>
<evidence type="ECO:0000313" key="2">
    <source>
        <dbReference type="Proteomes" id="UP000199476"/>
    </source>
</evidence>
<accession>A0A1G9HQ20</accession>
<keyword evidence="2" id="KW-1185">Reference proteome</keyword>
<dbReference type="STRING" id="321763.SAMN04488692_1024"/>
<evidence type="ECO:0000313" key="1">
    <source>
        <dbReference type="EMBL" id="SDL15091.1"/>
    </source>
</evidence>
<proteinExistence type="predicted"/>
<reference evidence="1 2" key="1">
    <citation type="submission" date="2016-10" db="EMBL/GenBank/DDBJ databases">
        <authorList>
            <person name="de Groot N.N."/>
        </authorList>
    </citation>
    <scope>NUCLEOTIDE SEQUENCE [LARGE SCALE GENOMIC DNA]</scope>
    <source>
        <strain evidence="1 2">SLAS-1</strain>
    </source>
</reference>
<name>A0A1G9HQ20_9FIRM</name>
<dbReference type="AlphaFoldDB" id="A0A1G9HQ20"/>
<dbReference type="Proteomes" id="UP000199476">
    <property type="component" value="Unassembled WGS sequence"/>
</dbReference>
<protein>
    <submittedName>
        <fullName evidence="1">Uncharacterized protein</fullName>
    </submittedName>
</protein>
<dbReference type="EMBL" id="FNGO01000002">
    <property type="protein sequence ID" value="SDL15091.1"/>
    <property type="molecule type" value="Genomic_DNA"/>
</dbReference>
<gene>
    <name evidence="1" type="ORF">SAMN04488692_1024</name>
</gene>
<organism evidence="1 2">
    <name type="scientific">Halarsenatibacter silvermanii</name>
    <dbReference type="NCBI Taxonomy" id="321763"/>
    <lineage>
        <taxon>Bacteria</taxon>
        <taxon>Bacillati</taxon>
        <taxon>Bacillota</taxon>
        <taxon>Clostridia</taxon>
        <taxon>Halanaerobiales</taxon>
        <taxon>Halarsenatibacteraceae</taxon>
        <taxon>Halarsenatibacter</taxon>
    </lineage>
</organism>